<evidence type="ECO:0000313" key="4">
    <source>
        <dbReference type="Proteomes" id="UP000554482"/>
    </source>
</evidence>
<evidence type="ECO:0000259" key="1">
    <source>
        <dbReference type="Pfam" id="PF13456"/>
    </source>
</evidence>
<dbReference type="GO" id="GO:0003676">
    <property type="term" value="F:nucleic acid binding"/>
    <property type="evidence" value="ECO:0007669"/>
    <property type="project" value="InterPro"/>
</dbReference>
<dbReference type="InterPro" id="IPR036397">
    <property type="entry name" value="RNaseH_sf"/>
</dbReference>
<dbReference type="PANTHER" id="PTHR47723:SF19">
    <property type="entry name" value="POLYNUCLEOTIDYL TRANSFERASE, RIBONUCLEASE H-LIKE SUPERFAMILY PROTEIN"/>
    <property type="match status" value="1"/>
</dbReference>
<dbReference type="AlphaFoldDB" id="A0A7J6WQ56"/>
<evidence type="ECO:0000313" key="3">
    <source>
        <dbReference type="EMBL" id="KAF5199068.1"/>
    </source>
</evidence>
<protein>
    <submittedName>
        <fullName evidence="3">Uncharacterized protein</fullName>
    </submittedName>
</protein>
<sequence length="332" mass="37620">MLDAIPVDGALARCHISIASKCLCCATSSEETLIHLFVNSEWARKIWLYFNDIFEQRPPRAPNIKLILASWFSVGKKGSMEFMVFSLTPLAILWEIWKERCSRMYDDTYAWSSAPVNLIISKVKQWLITLCRSYKPKQRSSLGFGSIVSKLGINVINPPTKPPIIIFWARPPAGFVALNSDGAAKCGLAAGGGVIRDEEGNHLSNYFSFYGKGTNNLAESRAILDGVALCSMLGYNRVFLQTDSKMALQWLNQTLPIPWHLRVWWRHYRNVTKDMSIMAIHVYREGNTPADYLSKQGLLHKCMGAINKHVDMTLKLALLSDKENIPYIRYNR</sequence>
<dbReference type="Pfam" id="PF13966">
    <property type="entry name" value="zf-RVT"/>
    <property type="match status" value="1"/>
</dbReference>
<comment type="caution">
    <text evidence="3">The sequence shown here is derived from an EMBL/GenBank/DDBJ whole genome shotgun (WGS) entry which is preliminary data.</text>
</comment>
<dbReference type="InterPro" id="IPR026960">
    <property type="entry name" value="RVT-Znf"/>
</dbReference>
<name>A0A7J6WQ56_THATH</name>
<organism evidence="3 4">
    <name type="scientific">Thalictrum thalictroides</name>
    <name type="common">Rue-anemone</name>
    <name type="synonym">Anemone thalictroides</name>
    <dbReference type="NCBI Taxonomy" id="46969"/>
    <lineage>
        <taxon>Eukaryota</taxon>
        <taxon>Viridiplantae</taxon>
        <taxon>Streptophyta</taxon>
        <taxon>Embryophyta</taxon>
        <taxon>Tracheophyta</taxon>
        <taxon>Spermatophyta</taxon>
        <taxon>Magnoliopsida</taxon>
        <taxon>Ranunculales</taxon>
        <taxon>Ranunculaceae</taxon>
        <taxon>Thalictroideae</taxon>
        <taxon>Thalictrum</taxon>
    </lineage>
</organism>
<dbReference type="GO" id="GO:0004523">
    <property type="term" value="F:RNA-DNA hybrid ribonuclease activity"/>
    <property type="evidence" value="ECO:0007669"/>
    <property type="project" value="InterPro"/>
</dbReference>
<keyword evidence="4" id="KW-1185">Reference proteome</keyword>
<dbReference type="EMBL" id="JABWDY010012486">
    <property type="protein sequence ID" value="KAF5199068.1"/>
    <property type="molecule type" value="Genomic_DNA"/>
</dbReference>
<dbReference type="PANTHER" id="PTHR47723">
    <property type="entry name" value="OS05G0353850 PROTEIN"/>
    <property type="match status" value="1"/>
</dbReference>
<dbReference type="Gene3D" id="3.30.420.10">
    <property type="entry name" value="Ribonuclease H-like superfamily/Ribonuclease H"/>
    <property type="match status" value="1"/>
</dbReference>
<dbReference type="Proteomes" id="UP000554482">
    <property type="component" value="Unassembled WGS sequence"/>
</dbReference>
<gene>
    <name evidence="3" type="ORF">FRX31_011346</name>
</gene>
<feature type="domain" description="Reverse transcriptase zinc-binding" evidence="2">
    <location>
        <begin position="3"/>
        <end position="47"/>
    </location>
</feature>
<evidence type="ECO:0000259" key="2">
    <source>
        <dbReference type="Pfam" id="PF13966"/>
    </source>
</evidence>
<proteinExistence type="predicted"/>
<dbReference type="SUPFAM" id="SSF53098">
    <property type="entry name" value="Ribonuclease H-like"/>
    <property type="match status" value="1"/>
</dbReference>
<dbReference type="CDD" id="cd06222">
    <property type="entry name" value="RNase_H_like"/>
    <property type="match status" value="1"/>
</dbReference>
<dbReference type="OrthoDB" id="1301749at2759"/>
<dbReference type="Pfam" id="PF13456">
    <property type="entry name" value="RVT_3"/>
    <property type="match status" value="1"/>
</dbReference>
<reference evidence="3 4" key="1">
    <citation type="submission" date="2020-06" db="EMBL/GenBank/DDBJ databases">
        <title>Transcriptomic and genomic resources for Thalictrum thalictroides and T. hernandezii: Facilitating candidate gene discovery in an emerging model plant lineage.</title>
        <authorList>
            <person name="Arias T."/>
            <person name="Riano-Pachon D.M."/>
            <person name="Di Stilio V.S."/>
        </authorList>
    </citation>
    <scope>NUCLEOTIDE SEQUENCE [LARGE SCALE GENOMIC DNA]</scope>
    <source>
        <strain evidence="4">cv. WT478/WT964</strain>
        <tissue evidence="3">Leaves</tissue>
    </source>
</reference>
<accession>A0A7J6WQ56</accession>
<dbReference type="InterPro" id="IPR044730">
    <property type="entry name" value="RNase_H-like_dom_plant"/>
</dbReference>
<dbReference type="InterPro" id="IPR053151">
    <property type="entry name" value="RNase_H-like"/>
</dbReference>
<dbReference type="InterPro" id="IPR012337">
    <property type="entry name" value="RNaseH-like_sf"/>
</dbReference>
<feature type="domain" description="RNase H type-1" evidence="1">
    <location>
        <begin position="179"/>
        <end position="296"/>
    </location>
</feature>
<dbReference type="InterPro" id="IPR002156">
    <property type="entry name" value="RNaseH_domain"/>
</dbReference>